<evidence type="ECO:0000313" key="3">
    <source>
        <dbReference type="Proteomes" id="UP000576821"/>
    </source>
</evidence>
<organism evidence="2 3">
    <name type="scientific">Sphingobium vermicomposti</name>
    <dbReference type="NCBI Taxonomy" id="529005"/>
    <lineage>
        <taxon>Bacteria</taxon>
        <taxon>Pseudomonadati</taxon>
        <taxon>Pseudomonadota</taxon>
        <taxon>Alphaproteobacteria</taxon>
        <taxon>Sphingomonadales</taxon>
        <taxon>Sphingomonadaceae</taxon>
        <taxon>Sphingobium</taxon>
    </lineage>
</organism>
<protein>
    <recommendedName>
        <fullName evidence="4">PilZ domain-containing protein</fullName>
    </recommendedName>
</protein>
<reference evidence="2 3" key="1">
    <citation type="submission" date="2020-03" db="EMBL/GenBank/DDBJ databases">
        <title>Genomic Encyclopedia of Type Strains, Phase IV (KMG-IV): sequencing the most valuable type-strain genomes for metagenomic binning, comparative biology and taxonomic classification.</title>
        <authorList>
            <person name="Goeker M."/>
        </authorList>
    </citation>
    <scope>NUCLEOTIDE SEQUENCE [LARGE SCALE GENOMIC DNA]</scope>
    <source>
        <strain evidence="2 3">DSM 21299</strain>
    </source>
</reference>
<dbReference type="RefSeq" id="WP_167302306.1">
    <property type="nucleotide sequence ID" value="NZ_JAASQR010000001.1"/>
</dbReference>
<keyword evidence="3" id="KW-1185">Reference proteome</keyword>
<proteinExistence type="predicted"/>
<dbReference type="EMBL" id="JAASQR010000001">
    <property type="protein sequence ID" value="NIJ15669.1"/>
    <property type="molecule type" value="Genomic_DNA"/>
</dbReference>
<accession>A0A846M0V4</accession>
<dbReference type="Proteomes" id="UP000576821">
    <property type="component" value="Unassembled WGS sequence"/>
</dbReference>
<evidence type="ECO:0008006" key="4">
    <source>
        <dbReference type="Google" id="ProtNLM"/>
    </source>
</evidence>
<sequence>MSGSSSQRLHDRQRRLLKAKMRHPRLGMVEILVRDVSEQGIGGKCTSDIGTGDQVVIYLADCPPAVGTIVWRNGQAFGVQLDGAIDPAIVKSPPQQDAPVVAHEVPKPFRPTVSTKRPGFDRRRTGPKTGSDWI</sequence>
<evidence type="ECO:0000256" key="1">
    <source>
        <dbReference type="SAM" id="MobiDB-lite"/>
    </source>
</evidence>
<gene>
    <name evidence="2" type="ORF">FHS54_000618</name>
</gene>
<dbReference type="AlphaFoldDB" id="A0A846M0V4"/>
<feature type="region of interest" description="Disordered" evidence="1">
    <location>
        <begin position="90"/>
        <end position="134"/>
    </location>
</feature>
<comment type="caution">
    <text evidence="2">The sequence shown here is derived from an EMBL/GenBank/DDBJ whole genome shotgun (WGS) entry which is preliminary data.</text>
</comment>
<evidence type="ECO:0000313" key="2">
    <source>
        <dbReference type="EMBL" id="NIJ15669.1"/>
    </source>
</evidence>
<name>A0A846M0V4_9SPHN</name>